<sequence>MARPPLPALVARKSRLLRGRWLLCAHWSRNLPRVGADSLRKTLRELPAAGRARKIGRCASRRWPGDAVAREGLRLAAGVHKSAASLRIAWRTIAARHRPWLRHRLAHHDAIAPRFSRAKFFVAAPPASRRSGESPTMS</sequence>
<evidence type="ECO:0000313" key="2">
    <source>
        <dbReference type="Proteomes" id="UP000250235"/>
    </source>
</evidence>
<gene>
    <name evidence="1" type="ORF">F511_46494</name>
</gene>
<accession>A0A2Z6ZUH4</accession>
<proteinExistence type="predicted"/>
<name>A0A2Z6ZUH4_9LAMI</name>
<reference evidence="1 2" key="1">
    <citation type="journal article" date="2015" name="Proc. Natl. Acad. Sci. U.S.A.">
        <title>The resurrection genome of Boea hygrometrica: A blueprint for survival of dehydration.</title>
        <authorList>
            <person name="Xiao L."/>
            <person name="Yang G."/>
            <person name="Zhang L."/>
            <person name="Yang X."/>
            <person name="Zhao S."/>
            <person name="Ji Z."/>
            <person name="Zhou Q."/>
            <person name="Hu M."/>
            <person name="Wang Y."/>
            <person name="Chen M."/>
            <person name="Xu Y."/>
            <person name="Jin H."/>
            <person name="Xiao X."/>
            <person name="Hu G."/>
            <person name="Bao F."/>
            <person name="Hu Y."/>
            <person name="Wan P."/>
            <person name="Li L."/>
            <person name="Deng X."/>
            <person name="Kuang T."/>
            <person name="Xiang C."/>
            <person name="Zhu J.K."/>
            <person name="Oliver M.J."/>
            <person name="He Y."/>
        </authorList>
    </citation>
    <scope>NUCLEOTIDE SEQUENCE [LARGE SCALE GENOMIC DNA]</scope>
    <source>
        <strain evidence="2">cv. XS01</strain>
    </source>
</reference>
<protein>
    <submittedName>
        <fullName evidence="1">Cyclic nucleotide-gated ion channel 1-like</fullName>
    </submittedName>
</protein>
<evidence type="ECO:0000313" key="1">
    <source>
        <dbReference type="EMBL" id="KZT76481.1"/>
    </source>
</evidence>
<dbReference type="AlphaFoldDB" id="A0A2Z6ZUH4"/>
<dbReference type="Proteomes" id="UP000250235">
    <property type="component" value="Unassembled WGS sequence"/>
</dbReference>
<organism evidence="1 2">
    <name type="scientific">Dorcoceras hygrometricum</name>
    <dbReference type="NCBI Taxonomy" id="472368"/>
    <lineage>
        <taxon>Eukaryota</taxon>
        <taxon>Viridiplantae</taxon>
        <taxon>Streptophyta</taxon>
        <taxon>Embryophyta</taxon>
        <taxon>Tracheophyta</taxon>
        <taxon>Spermatophyta</taxon>
        <taxon>Magnoliopsida</taxon>
        <taxon>eudicotyledons</taxon>
        <taxon>Gunneridae</taxon>
        <taxon>Pentapetalae</taxon>
        <taxon>asterids</taxon>
        <taxon>lamiids</taxon>
        <taxon>Lamiales</taxon>
        <taxon>Gesneriaceae</taxon>
        <taxon>Didymocarpoideae</taxon>
        <taxon>Trichosporeae</taxon>
        <taxon>Loxocarpinae</taxon>
        <taxon>Dorcoceras</taxon>
    </lineage>
</organism>
<keyword evidence="2" id="KW-1185">Reference proteome</keyword>
<dbReference type="EMBL" id="KV116744">
    <property type="protein sequence ID" value="KZT76481.1"/>
    <property type="molecule type" value="Genomic_DNA"/>
</dbReference>